<proteinExistence type="predicted"/>
<dbReference type="AlphaFoldDB" id="A0A3N4HQZ3"/>
<evidence type="ECO:0000313" key="2">
    <source>
        <dbReference type="EMBL" id="RPA76129.1"/>
    </source>
</evidence>
<protein>
    <submittedName>
        <fullName evidence="2">Uncharacterized protein</fullName>
    </submittedName>
</protein>
<dbReference type="EMBL" id="ML119750">
    <property type="protein sequence ID" value="RPA76129.1"/>
    <property type="molecule type" value="Genomic_DNA"/>
</dbReference>
<dbReference type="Proteomes" id="UP000275078">
    <property type="component" value="Unassembled WGS sequence"/>
</dbReference>
<accession>A0A3N4HQZ3</accession>
<reference evidence="2 3" key="1">
    <citation type="journal article" date="2018" name="Nat. Ecol. Evol.">
        <title>Pezizomycetes genomes reveal the molecular basis of ectomycorrhizal truffle lifestyle.</title>
        <authorList>
            <person name="Murat C."/>
            <person name="Payen T."/>
            <person name="Noel B."/>
            <person name="Kuo A."/>
            <person name="Morin E."/>
            <person name="Chen J."/>
            <person name="Kohler A."/>
            <person name="Krizsan K."/>
            <person name="Balestrini R."/>
            <person name="Da Silva C."/>
            <person name="Montanini B."/>
            <person name="Hainaut M."/>
            <person name="Levati E."/>
            <person name="Barry K.W."/>
            <person name="Belfiori B."/>
            <person name="Cichocki N."/>
            <person name="Clum A."/>
            <person name="Dockter R.B."/>
            <person name="Fauchery L."/>
            <person name="Guy J."/>
            <person name="Iotti M."/>
            <person name="Le Tacon F."/>
            <person name="Lindquist E.A."/>
            <person name="Lipzen A."/>
            <person name="Malagnac F."/>
            <person name="Mello A."/>
            <person name="Molinier V."/>
            <person name="Miyauchi S."/>
            <person name="Poulain J."/>
            <person name="Riccioni C."/>
            <person name="Rubini A."/>
            <person name="Sitrit Y."/>
            <person name="Splivallo R."/>
            <person name="Traeger S."/>
            <person name="Wang M."/>
            <person name="Zifcakova L."/>
            <person name="Wipf D."/>
            <person name="Zambonelli A."/>
            <person name="Paolocci F."/>
            <person name="Nowrousian M."/>
            <person name="Ottonello S."/>
            <person name="Baldrian P."/>
            <person name="Spatafora J.W."/>
            <person name="Henrissat B."/>
            <person name="Nagy L.G."/>
            <person name="Aury J.M."/>
            <person name="Wincker P."/>
            <person name="Grigoriev I.V."/>
            <person name="Bonfante P."/>
            <person name="Martin F.M."/>
        </authorList>
    </citation>
    <scope>NUCLEOTIDE SEQUENCE [LARGE SCALE GENOMIC DNA]</scope>
    <source>
        <strain evidence="2 3">RN42</strain>
    </source>
</reference>
<name>A0A3N4HQZ3_ASCIM</name>
<keyword evidence="3" id="KW-1185">Reference proteome</keyword>
<keyword evidence="1" id="KW-0175">Coiled coil</keyword>
<sequence length="682" mass="77325">MVPPKGFQKRLTRLRARQQNYVTRWKALNARMSTDFSPILNLLPTKSETAQHHVNRILAIGKPLFASEVTIGNIVAEEAYILGLEGVLLDLRQKIPTLEKVLDTLAVRERTPLFEKGALWGRMEYEASCRADGMNEEMIQVGVASMLEGGVMIDDKPIFGPQPPIELRIQRLSVKQDDFRQRFASFVKDDEPKYRRVIARNDHPERAFGMLWVDLLCTLEHHVSSISLTKQNIELEEKHQQETEARLLRFRITADFLEALFRAGTADAAARKAKYVSAREEGQSAGMIQSILSPKHSLKPLYLSPFEQTAAAHTVLTQCFIKSAKHKSSFSIPGVVLTSSPKYARFLDTAVGQNNWDAPPTYHQPVLSIPRMHSSKHQLQKRIARLKARQSDYTTRWNSLTARITATYNSAIPSVEWRNELEHYELTALTEIGRPNFPAILNKHNIEQEERRLEQLEEQYARQRTALPMFEKGLDNLGNGGDIPREEDTGLYSLVRYQTEMRRRGVGEDAILEGSQHMIEGGLMLDDTPKFGPIPPFSLRKQRLLSKRADFEARREIFIATAALGFDKYHASMSEKDRPVVGNWIAILFSGRRIPVGVGVTMSNIGKEEARLVEAEAWLARIQNSNRYMTALVDQGVADGEEKKAKYLTAFENGGHEEMMHAILLDTEAWRGMKRYGFGSSG</sequence>
<evidence type="ECO:0000313" key="3">
    <source>
        <dbReference type="Proteomes" id="UP000275078"/>
    </source>
</evidence>
<organism evidence="2 3">
    <name type="scientific">Ascobolus immersus RN42</name>
    <dbReference type="NCBI Taxonomy" id="1160509"/>
    <lineage>
        <taxon>Eukaryota</taxon>
        <taxon>Fungi</taxon>
        <taxon>Dikarya</taxon>
        <taxon>Ascomycota</taxon>
        <taxon>Pezizomycotina</taxon>
        <taxon>Pezizomycetes</taxon>
        <taxon>Pezizales</taxon>
        <taxon>Ascobolaceae</taxon>
        <taxon>Ascobolus</taxon>
    </lineage>
</organism>
<gene>
    <name evidence="2" type="ORF">BJ508DRAFT_338020</name>
</gene>
<feature type="coiled-coil region" evidence="1">
    <location>
        <begin position="439"/>
        <end position="466"/>
    </location>
</feature>
<evidence type="ECO:0000256" key="1">
    <source>
        <dbReference type="SAM" id="Coils"/>
    </source>
</evidence>